<keyword evidence="2" id="KW-1185">Reference proteome</keyword>
<comment type="caution">
    <text evidence="1">The sequence shown here is derived from an EMBL/GenBank/DDBJ whole genome shotgun (WGS) entry which is preliminary data.</text>
</comment>
<sequence>MNQLERTRKLMMKGTKSEDAVDPRHIKLVQALDAQQYQATLVPINSTCQNPFVFAFPKSVFRDGAEASSSSKSL</sequence>
<dbReference type="AlphaFoldDB" id="A0AA36D8N5"/>
<evidence type="ECO:0000313" key="2">
    <source>
        <dbReference type="Proteomes" id="UP001177023"/>
    </source>
</evidence>
<name>A0AA36D8N5_9BILA</name>
<evidence type="ECO:0000313" key="1">
    <source>
        <dbReference type="EMBL" id="CAJ0581744.1"/>
    </source>
</evidence>
<proteinExistence type="predicted"/>
<dbReference type="Proteomes" id="UP001177023">
    <property type="component" value="Unassembled WGS sequence"/>
</dbReference>
<gene>
    <name evidence="1" type="ORF">MSPICULIGERA_LOCUS19899</name>
</gene>
<dbReference type="EMBL" id="CATQJA010002663">
    <property type="protein sequence ID" value="CAJ0581744.1"/>
    <property type="molecule type" value="Genomic_DNA"/>
</dbReference>
<accession>A0AA36D8N5</accession>
<protein>
    <submittedName>
        <fullName evidence="1">Uncharacterized protein</fullName>
    </submittedName>
</protein>
<reference evidence="1" key="1">
    <citation type="submission" date="2023-06" db="EMBL/GenBank/DDBJ databases">
        <authorList>
            <person name="Delattre M."/>
        </authorList>
    </citation>
    <scope>NUCLEOTIDE SEQUENCE</scope>
    <source>
        <strain evidence="1">AF72</strain>
    </source>
</reference>
<organism evidence="1 2">
    <name type="scientific">Mesorhabditis spiculigera</name>
    <dbReference type="NCBI Taxonomy" id="96644"/>
    <lineage>
        <taxon>Eukaryota</taxon>
        <taxon>Metazoa</taxon>
        <taxon>Ecdysozoa</taxon>
        <taxon>Nematoda</taxon>
        <taxon>Chromadorea</taxon>
        <taxon>Rhabditida</taxon>
        <taxon>Rhabditina</taxon>
        <taxon>Rhabditomorpha</taxon>
        <taxon>Rhabditoidea</taxon>
        <taxon>Rhabditidae</taxon>
        <taxon>Mesorhabditinae</taxon>
        <taxon>Mesorhabditis</taxon>
    </lineage>
</organism>
<feature type="non-terminal residue" evidence="1">
    <location>
        <position position="74"/>
    </location>
</feature>